<sequence length="334" mass="35493">MNFTKFPRRNYLQGATPIEFMPALTKALGNDVKLYIKRDDLLPGSAGGNKTRKLEFCIADAMEKGADTIITCGAVQSNHARLTASWSAKEGLDCHLILEERVKGSYKEEASGNNFLFELLGVKSIGVVAGGSDMMGEMEKKAAELTAAGKKPYIIPGGASNAIGAMGYAVCAEETMAQLNEMRLVVDHIIVPSGSAGTHAGMMVGMTGVNGNIPISGVNVSRPKDVQEEIVYKLAVETAEKLEVKGGVAREGIVCFDQYVGPGYSLPTDSMVEAVNLFAKTEAILLDPVYSGKAAAGLIDLVRKGHFAKGSTVLFLHTGGSPALYAYMDTFRQA</sequence>
<dbReference type="PANTHER" id="PTHR43780">
    <property type="entry name" value="1-AMINOCYCLOPROPANE-1-CARBOXYLATE DEAMINASE-RELATED"/>
    <property type="match status" value="1"/>
</dbReference>
<dbReference type="PIRSF" id="PIRSF006278">
    <property type="entry name" value="ACCD_DCysDesulf"/>
    <property type="match status" value="1"/>
</dbReference>
<dbReference type="PANTHER" id="PTHR43780:SF2">
    <property type="entry name" value="1-AMINOCYCLOPROPANE-1-CARBOXYLATE DEAMINASE-RELATED"/>
    <property type="match status" value="1"/>
</dbReference>
<dbReference type="Proteomes" id="UP000192418">
    <property type="component" value="Unassembled WGS sequence"/>
</dbReference>
<dbReference type="InterPro" id="IPR001926">
    <property type="entry name" value="TrpB-like_PALP"/>
</dbReference>
<keyword evidence="8" id="KW-1185">Reference proteome</keyword>
<protein>
    <submittedName>
        <fullName evidence="7">D-cysteine desulfhydrase</fullName>
    </submittedName>
</protein>
<dbReference type="InterPro" id="IPR036052">
    <property type="entry name" value="TrpB-like_PALP_sf"/>
</dbReference>
<dbReference type="OrthoDB" id="9801249at2"/>
<feature type="active site" description="Nucleophile" evidence="4">
    <location>
        <position position="77"/>
    </location>
</feature>
<evidence type="ECO:0000256" key="3">
    <source>
        <dbReference type="ARBA" id="ARBA00022898"/>
    </source>
</evidence>
<evidence type="ECO:0000256" key="2">
    <source>
        <dbReference type="ARBA" id="ARBA00008639"/>
    </source>
</evidence>
<dbReference type="RefSeq" id="WP_084071145.1">
    <property type="nucleotide sequence ID" value="NZ_FWXY01000022.1"/>
</dbReference>
<evidence type="ECO:0000313" key="8">
    <source>
        <dbReference type="Proteomes" id="UP000192418"/>
    </source>
</evidence>
<feature type="modified residue" description="N6-(pyridoxal phosphate)lysine" evidence="5">
    <location>
        <position position="50"/>
    </location>
</feature>
<dbReference type="NCBIfam" id="NF003031">
    <property type="entry name" value="PRK03910.1-4"/>
    <property type="match status" value="1"/>
</dbReference>
<evidence type="ECO:0000256" key="4">
    <source>
        <dbReference type="PIRSR" id="PIRSR006278-1"/>
    </source>
</evidence>
<keyword evidence="3 5" id="KW-0663">Pyridoxal phosphate</keyword>
<dbReference type="STRING" id="1121400.SAMN02746065_12232"/>
<dbReference type="Gene3D" id="3.40.50.1100">
    <property type="match status" value="2"/>
</dbReference>
<dbReference type="SUPFAM" id="SSF53686">
    <property type="entry name" value="Tryptophan synthase beta subunit-like PLP-dependent enzymes"/>
    <property type="match status" value="1"/>
</dbReference>
<dbReference type="Pfam" id="PF00291">
    <property type="entry name" value="PALP"/>
    <property type="match status" value="1"/>
</dbReference>
<dbReference type="AlphaFoldDB" id="A0A1W2DY77"/>
<reference evidence="7 8" key="1">
    <citation type="submission" date="2017-04" db="EMBL/GenBank/DDBJ databases">
        <authorList>
            <person name="Afonso C.L."/>
            <person name="Miller P.J."/>
            <person name="Scott M.A."/>
            <person name="Spackman E."/>
            <person name="Goraichik I."/>
            <person name="Dimitrov K.M."/>
            <person name="Suarez D.L."/>
            <person name="Swayne D.E."/>
        </authorList>
    </citation>
    <scope>NUCLEOTIDE SEQUENCE [LARGE SCALE GENOMIC DNA]</scope>
    <source>
        <strain evidence="7 8">DSM 3385</strain>
    </source>
</reference>
<accession>A0A1W2DY77</accession>
<dbReference type="GO" id="GO:0019148">
    <property type="term" value="F:D-cysteine desulfhydrase activity"/>
    <property type="evidence" value="ECO:0007669"/>
    <property type="project" value="TreeGrafter"/>
</dbReference>
<gene>
    <name evidence="7" type="ORF">SAMN02746065_12232</name>
</gene>
<feature type="domain" description="Tryptophan synthase beta chain-like PALP" evidence="6">
    <location>
        <begin position="12"/>
        <end position="319"/>
    </location>
</feature>
<name>A0A1W2DY77_9BACT</name>
<evidence type="ECO:0000259" key="6">
    <source>
        <dbReference type="Pfam" id="PF00291"/>
    </source>
</evidence>
<comment type="cofactor">
    <cofactor evidence="1">
        <name>pyridoxal 5'-phosphate</name>
        <dbReference type="ChEBI" id="CHEBI:597326"/>
    </cofactor>
</comment>
<dbReference type="InterPro" id="IPR027278">
    <property type="entry name" value="ACCD_DCysDesulf"/>
</dbReference>
<comment type="similarity">
    <text evidence="2">Belongs to the ACC deaminase/D-cysteine desulfhydrase family.</text>
</comment>
<evidence type="ECO:0000256" key="5">
    <source>
        <dbReference type="PIRSR" id="PIRSR006278-2"/>
    </source>
</evidence>
<dbReference type="InterPro" id="IPR005966">
    <property type="entry name" value="D-Cys_desShydrase"/>
</dbReference>
<evidence type="ECO:0000256" key="1">
    <source>
        <dbReference type="ARBA" id="ARBA00001933"/>
    </source>
</evidence>
<organism evidence="7 8">
    <name type="scientific">Desulfocicer vacuolatum DSM 3385</name>
    <dbReference type="NCBI Taxonomy" id="1121400"/>
    <lineage>
        <taxon>Bacteria</taxon>
        <taxon>Pseudomonadati</taxon>
        <taxon>Thermodesulfobacteriota</taxon>
        <taxon>Desulfobacteria</taxon>
        <taxon>Desulfobacterales</taxon>
        <taxon>Desulfobacteraceae</taxon>
        <taxon>Desulfocicer</taxon>
    </lineage>
</organism>
<proteinExistence type="inferred from homology"/>
<dbReference type="EMBL" id="FWXY01000022">
    <property type="protein sequence ID" value="SMD02471.1"/>
    <property type="molecule type" value="Genomic_DNA"/>
</dbReference>
<dbReference type="NCBIfam" id="TIGR01275">
    <property type="entry name" value="ACC_deam_rel"/>
    <property type="match status" value="1"/>
</dbReference>
<evidence type="ECO:0000313" key="7">
    <source>
        <dbReference type="EMBL" id="SMD02471.1"/>
    </source>
</evidence>